<gene>
    <name evidence="1" type="primary">ORF162274</name>
</gene>
<protein>
    <submittedName>
        <fullName evidence="1">Uncharacterized protein</fullName>
    </submittedName>
</protein>
<evidence type="ECO:0000313" key="1">
    <source>
        <dbReference type="EMBL" id="CEK87943.1"/>
    </source>
</evidence>
<proteinExistence type="predicted"/>
<organism evidence="1">
    <name type="scientific">Arion vulgaris</name>
    <dbReference type="NCBI Taxonomy" id="1028688"/>
    <lineage>
        <taxon>Eukaryota</taxon>
        <taxon>Metazoa</taxon>
        <taxon>Spiralia</taxon>
        <taxon>Lophotrochozoa</taxon>
        <taxon>Mollusca</taxon>
        <taxon>Gastropoda</taxon>
        <taxon>Heterobranchia</taxon>
        <taxon>Euthyneura</taxon>
        <taxon>Panpulmonata</taxon>
        <taxon>Eupulmonata</taxon>
        <taxon>Stylommatophora</taxon>
        <taxon>Helicina</taxon>
        <taxon>Arionoidea</taxon>
        <taxon>Arionidae</taxon>
        <taxon>Arion</taxon>
    </lineage>
</organism>
<sequence>MLENTMYQSKGGGFPSLHFISQCSALIFLSPAKHNGSYGPLHAGLFHFRS</sequence>
<name>A0A0B7B4L4_9EUPU</name>
<accession>A0A0B7B4L4</accession>
<dbReference type="AlphaFoldDB" id="A0A0B7B4L4"/>
<dbReference type="EMBL" id="HACG01041078">
    <property type="protein sequence ID" value="CEK87943.1"/>
    <property type="molecule type" value="Transcribed_RNA"/>
</dbReference>
<reference evidence="1" key="1">
    <citation type="submission" date="2014-12" db="EMBL/GenBank/DDBJ databases">
        <title>Insight into the proteome of Arion vulgaris.</title>
        <authorList>
            <person name="Aradska J."/>
            <person name="Bulat T."/>
            <person name="Smidak R."/>
            <person name="Sarate P."/>
            <person name="Gangsoo J."/>
            <person name="Sialana F."/>
            <person name="Bilban M."/>
            <person name="Lubec G."/>
        </authorList>
    </citation>
    <scope>NUCLEOTIDE SEQUENCE</scope>
    <source>
        <tissue evidence="1">Skin</tissue>
    </source>
</reference>
<feature type="non-terminal residue" evidence="1">
    <location>
        <position position="50"/>
    </location>
</feature>